<evidence type="ECO:0000313" key="3">
    <source>
        <dbReference type="Proteomes" id="UP001152622"/>
    </source>
</evidence>
<sequence>MSKGSIGVFTLKNDKLSRIYSTGNQQIVPGNKRKRRRDQRRSGLIIDPERRGATCVSARRSLDNSKVIAGAAIRAVARRLSVHLPEGTGEPEHHPHTASNRSGKA</sequence>
<dbReference type="EMBL" id="JAINUF010000019">
    <property type="protein sequence ID" value="KAJ8336733.1"/>
    <property type="molecule type" value="Genomic_DNA"/>
</dbReference>
<protein>
    <submittedName>
        <fullName evidence="2">Uncharacterized protein</fullName>
    </submittedName>
</protein>
<dbReference type="Proteomes" id="UP001152622">
    <property type="component" value="Chromosome 19"/>
</dbReference>
<feature type="region of interest" description="Disordered" evidence="1">
    <location>
        <begin position="21"/>
        <end position="47"/>
    </location>
</feature>
<accession>A0A9Q1ICI1</accession>
<comment type="caution">
    <text evidence="2">The sequence shown here is derived from an EMBL/GenBank/DDBJ whole genome shotgun (WGS) entry which is preliminary data.</text>
</comment>
<keyword evidence="3" id="KW-1185">Reference proteome</keyword>
<organism evidence="2 3">
    <name type="scientific">Synaphobranchus kaupii</name>
    <name type="common">Kaup's arrowtooth eel</name>
    <dbReference type="NCBI Taxonomy" id="118154"/>
    <lineage>
        <taxon>Eukaryota</taxon>
        <taxon>Metazoa</taxon>
        <taxon>Chordata</taxon>
        <taxon>Craniata</taxon>
        <taxon>Vertebrata</taxon>
        <taxon>Euteleostomi</taxon>
        <taxon>Actinopterygii</taxon>
        <taxon>Neopterygii</taxon>
        <taxon>Teleostei</taxon>
        <taxon>Anguilliformes</taxon>
        <taxon>Synaphobranchidae</taxon>
        <taxon>Synaphobranchus</taxon>
    </lineage>
</organism>
<gene>
    <name evidence="2" type="ORF">SKAU_G00379530</name>
</gene>
<name>A0A9Q1ICI1_SYNKA</name>
<dbReference type="AlphaFoldDB" id="A0A9Q1ICI1"/>
<evidence type="ECO:0000313" key="2">
    <source>
        <dbReference type="EMBL" id="KAJ8336733.1"/>
    </source>
</evidence>
<evidence type="ECO:0000256" key="1">
    <source>
        <dbReference type="SAM" id="MobiDB-lite"/>
    </source>
</evidence>
<reference evidence="2" key="1">
    <citation type="journal article" date="2023" name="Science">
        <title>Genome structures resolve the early diversification of teleost fishes.</title>
        <authorList>
            <person name="Parey E."/>
            <person name="Louis A."/>
            <person name="Montfort J."/>
            <person name="Bouchez O."/>
            <person name="Roques C."/>
            <person name="Iampietro C."/>
            <person name="Lluch J."/>
            <person name="Castinel A."/>
            <person name="Donnadieu C."/>
            <person name="Desvignes T."/>
            <person name="Floi Bucao C."/>
            <person name="Jouanno E."/>
            <person name="Wen M."/>
            <person name="Mejri S."/>
            <person name="Dirks R."/>
            <person name="Jansen H."/>
            <person name="Henkel C."/>
            <person name="Chen W.J."/>
            <person name="Zahm M."/>
            <person name="Cabau C."/>
            <person name="Klopp C."/>
            <person name="Thompson A.W."/>
            <person name="Robinson-Rechavi M."/>
            <person name="Braasch I."/>
            <person name="Lecointre G."/>
            <person name="Bobe J."/>
            <person name="Postlethwait J.H."/>
            <person name="Berthelot C."/>
            <person name="Roest Crollius H."/>
            <person name="Guiguen Y."/>
        </authorList>
    </citation>
    <scope>NUCLEOTIDE SEQUENCE</scope>
    <source>
        <strain evidence="2">WJC10195</strain>
    </source>
</reference>
<proteinExistence type="predicted"/>
<feature type="region of interest" description="Disordered" evidence="1">
    <location>
        <begin position="82"/>
        <end position="105"/>
    </location>
</feature>